<gene>
    <name evidence="2" type="ORF">AB4566_11165</name>
</gene>
<reference evidence="2 3" key="1">
    <citation type="journal article" date="2024" name="ISME J.">
        <title>Tailless and filamentous prophages are predominant in marine Vibrio.</title>
        <authorList>
            <person name="Steensen K."/>
            <person name="Seneca J."/>
            <person name="Bartlau N."/>
            <person name="Yu X.A."/>
            <person name="Hussain F.A."/>
            <person name="Polz M.F."/>
        </authorList>
    </citation>
    <scope>NUCLEOTIDE SEQUENCE [LARGE SCALE GENOMIC DNA]</scope>
    <source>
        <strain evidence="2 3">10N.222.51.A1</strain>
    </source>
</reference>
<dbReference type="InterPro" id="IPR013783">
    <property type="entry name" value="Ig-like_fold"/>
</dbReference>
<sequence length="236" mass="26080">MDLFKCALLGCLCLMSLPSFAYKVQPMVAEMAPLGKNAQMSMRIDNTGTQSLTVELEPLSMSMDSMGNETTQPADDDLLVIPVTAVIEPGRSQSVMVRYLGEPSITQSRSYRISVRQVKVDRGESNASNVGLLLQFNTLLNVRPKNAKAELSVQNIESKDEQWLVEVRNDGDSYGRLTNSNWSISDKNHSVFLKGNEIRDKVAGTLVLPKSSRVFVMESLEGFDSVPTSIEIENLD</sequence>
<proteinExistence type="predicted"/>
<feature type="signal peptide" evidence="1">
    <location>
        <begin position="1"/>
        <end position="21"/>
    </location>
</feature>
<dbReference type="Gene3D" id="2.60.40.10">
    <property type="entry name" value="Immunoglobulins"/>
    <property type="match status" value="1"/>
</dbReference>
<protein>
    <submittedName>
        <fullName evidence="2">Molecular chaperone</fullName>
    </submittedName>
</protein>
<evidence type="ECO:0000313" key="3">
    <source>
        <dbReference type="Proteomes" id="UP001570417"/>
    </source>
</evidence>
<organism evidence="2 3">
    <name type="scientific">Vibrio gallaecicus</name>
    <dbReference type="NCBI Taxonomy" id="552386"/>
    <lineage>
        <taxon>Bacteria</taxon>
        <taxon>Pseudomonadati</taxon>
        <taxon>Pseudomonadota</taxon>
        <taxon>Gammaproteobacteria</taxon>
        <taxon>Vibrionales</taxon>
        <taxon>Vibrionaceae</taxon>
        <taxon>Vibrio</taxon>
    </lineage>
</organism>
<dbReference type="InterPro" id="IPR008962">
    <property type="entry name" value="PapD-like_sf"/>
</dbReference>
<dbReference type="SUPFAM" id="SSF49354">
    <property type="entry name" value="PapD-like"/>
    <property type="match status" value="1"/>
</dbReference>
<keyword evidence="1" id="KW-0732">Signal</keyword>
<dbReference type="RefSeq" id="WP_372266148.1">
    <property type="nucleotide sequence ID" value="NZ_JBFRUW010000040.1"/>
</dbReference>
<dbReference type="EMBL" id="JBFRUW010000040">
    <property type="protein sequence ID" value="MFA0568833.1"/>
    <property type="molecule type" value="Genomic_DNA"/>
</dbReference>
<evidence type="ECO:0000256" key="1">
    <source>
        <dbReference type="SAM" id="SignalP"/>
    </source>
</evidence>
<accession>A0ABV4NC25</accession>
<dbReference type="Proteomes" id="UP001570417">
    <property type="component" value="Unassembled WGS sequence"/>
</dbReference>
<name>A0ABV4NC25_9VIBR</name>
<keyword evidence="3" id="KW-1185">Reference proteome</keyword>
<evidence type="ECO:0000313" key="2">
    <source>
        <dbReference type="EMBL" id="MFA0568833.1"/>
    </source>
</evidence>
<comment type="caution">
    <text evidence="2">The sequence shown here is derived from an EMBL/GenBank/DDBJ whole genome shotgun (WGS) entry which is preliminary data.</text>
</comment>
<dbReference type="PANTHER" id="PTHR30251">
    <property type="entry name" value="PILUS ASSEMBLY CHAPERONE"/>
    <property type="match status" value="1"/>
</dbReference>
<feature type="chain" id="PRO_5045572021" evidence="1">
    <location>
        <begin position="22"/>
        <end position="236"/>
    </location>
</feature>
<dbReference type="InterPro" id="IPR050643">
    <property type="entry name" value="Periplasmic_pilus_chap"/>
</dbReference>
<dbReference type="PANTHER" id="PTHR30251:SF4">
    <property type="entry name" value="SLR1668 PROTEIN"/>
    <property type="match status" value="1"/>
</dbReference>